<reference evidence="2 3" key="1">
    <citation type="submission" date="2017-04" db="EMBL/GenBank/DDBJ databases">
        <authorList>
            <person name="Afonso C.L."/>
            <person name="Miller P.J."/>
            <person name="Scott M.A."/>
            <person name="Spackman E."/>
            <person name="Goraichik I."/>
            <person name="Dimitrov K.M."/>
            <person name="Suarez D.L."/>
            <person name="Swayne D.E."/>
        </authorList>
    </citation>
    <scope>NUCLEOTIDE SEQUENCE [LARGE SCALE GENOMIC DNA]</scope>
    <source>
        <strain evidence="2 3">DSM 3385</strain>
    </source>
</reference>
<keyword evidence="1" id="KW-0812">Transmembrane</keyword>
<evidence type="ECO:0000313" key="3">
    <source>
        <dbReference type="Proteomes" id="UP000192418"/>
    </source>
</evidence>
<evidence type="ECO:0000313" key="2">
    <source>
        <dbReference type="EMBL" id="SMC72056.1"/>
    </source>
</evidence>
<protein>
    <submittedName>
        <fullName evidence="2">Uncharacterized protein</fullName>
    </submittedName>
</protein>
<keyword evidence="3" id="KW-1185">Reference proteome</keyword>
<name>A0A1W2BGS4_9BACT</name>
<feature type="transmembrane region" description="Helical" evidence="1">
    <location>
        <begin position="1340"/>
        <end position="1366"/>
    </location>
</feature>
<feature type="transmembrane region" description="Helical" evidence="1">
    <location>
        <begin position="1186"/>
        <end position="1209"/>
    </location>
</feature>
<feature type="transmembrane region" description="Helical" evidence="1">
    <location>
        <begin position="732"/>
        <end position="750"/>
    </location>
</feature>
<dbReference type="STRING" id="1121400.SAMN02746065_10881"/>
<dbReference type="EMBL" id="FWXY01000008">
    <property type="protein sequence ID" value="SMC72056.1"/>
    <property type="molecule type" value="Genomic_DNA"/>
</dbReference>
<proteinExistence type="predicted"/>
<dbReference type="Proteomes" id="UP000192418">
    <property type="component" value="Unassembled WGS sequence"/>
</dbReference>
<keyword evidence="1" id="KW-0472">Membrane</keyword>
<feature type="transmembrane region" description="Helical" evidence="1">
    <location>
        <begin position="705"/>
        <end position="726"/>
    </location>
</feature>
<gene>
    <name evidence="2" type="ORF">SAMN02746065_10881</name>
</gene>
<feature type="transmembrane region" description="Helical" evidence="1">
    <location>
        <begin position="1265"/>
        <end position="1287"/>
    </location>
</feature>
<feature type="transmembrane region" description="Helical" evidence="1">
    <location>
        <begin position="494"/>
        <end position="523"/>
    </location>
</feature>
<dbReference type="RefSeq" id="WP_232367100.1">
    <property type="nucleotide sequence ID" value="NZ_FWXY01000008.1"/>
</dbReference>
<evidence type="ECO:0000256" key="1">
    <source>
        <dbReference type="SAM" id="Phobius"/>
    </source>
</evidence>
<feature type="transmembrane region" description="Helical" evidence="1">
    <location>
        <begin position="1215"/>
        <end position="1244"/>
    </location>
</feature>
<accession>A0A1W2BGS4</accession>
<feature type="transmembrane region" description="Helical" evidence="1">
    <location>
        <begin position="529"/>
        <end position="547"/>
    </location>
</feature>
<sequence>MIFCGKKNGPAKGQRIANLMVIMGIVIGLLHQPCRAEMNPSDLPGVLQPWVQWVLHGKKKEISCTPRYNDARQLTCSWPGRLNITLGDKGGEFNQIWDILHDTWISLPGHAGQWPFNVKVNDAPALLMMHDNTPAIHLLPGQYHISGQFQWQTPPEYLKVPEKTGLLSVWIKNQPVPFPHLDKTGRLWLKTTQKVKKEEDRLKVERFRKIEDDIPPMITLYTTLEVAGKAREITLGPLYDPGLFIPLSLESDLPSRLSRDGTLRIQVRPGRYDFTLKLRYMGVLSQLTFKGEEPRFQPTYEIWSIVRRPQLRIMEISGVPPVDPRQTSLPKNWYNYPAYRIMPRETMIFKEIKRGDPMPAPDRLTLDRTLWLRFDGSGYTVKDKITGRKNSDWRLEMDLNMVPGKVTVDGMEQLITKKANTDKPGLELRKGILDLTAESTFDKGIYQLPATGWDHDFNQVTGRLNLPPGWQLLHAGGIDKIPGTWLQKWTLLDFFVVLIFTIATAKLFSIPLSLVGFTTLVLISHDPLAPRYVWPVLLVGIALLRHLPPGKFKKTIKFCHGMVVLSLLFTAVPYAVHTLRVGIYPQLEKPWISMNTDQAPYPSARHTQNDGFQESMSAQDSEPYRVGSLKKARKMAAPLLSRERAPALPAPHSMKMPVEPDAMTQTGPGLPRWQAFTTVPFSWSGPVAPGESISFTLIGPGMNRFLAFLRVGLMVVLATGLLGITWNREKKFFQYGTTALFWLIMIHFMGNPIPGHATEIPSSEMLQTLQNRLLEQKDCFPHCADMGRADIRIDSQELFVKLSINAQLDTMVPLPGHARHWLPGKVLLDGFESQAIFRENEILWMMIPKGSHEVILQGKLQKRNTFQLFFSLNPHTALVTARGWTVQGYNPDSTLEESLHFTRISTEKEPRGEMLETGVLPAFARVERHIVLGKEWRVKTTVHRVTPADSAMALHLPLLPGESVITRGVNVKENKVQVNMKADRTLFKWDSFLEPVDTLELFHEQTRNWTEVWTLDVAPRFHVETHGIPVILHQVSRRWMPTWHPWPGEKVTLTISRPTAIKGNTLTLEKSHLVLRPGQRSTQARLSLEMKSTQGGQHTIQLPENARLEEIRIDGKVQLIRQEGRSVPLPVSPGTHTAMLKWREPRGMEIFYPTSHVNLGHASVNAGVDLHLPGNRWPLFMGGEHLTGPAVLFWSVLFVVVIISAGMAFSGATPLGFYSLFLLGLGMSMSSLEACFFVGAWLVAMKRRQQSMATPATETAKQKQFNLIQLGLVALTVVAAGSLLFAVSQGLLGHPDMNITGNGSSAGVLRWYHDVSANTLPVAWVISIPMLYYRLAMLAWALWISFGLIGVVKWAWQAFTIPVLWYDVPRKPFRLKKNKPDKNEKEK</sequence>
<keyword evidence="1" id="KW-1133">Transmembrane helix</keyword>
<organism evidence="2 3">
    <name type="scientific">Desulfocicer vacuolatum DSM 3385</name>
    <dbReference type="NCBI Taxonomy" id="1121400"/>
    <lineage>
        <taxon>Bacteria</taxon>
        <taxon>Pseudomonadati</taxon>
        <taxon>Thermodesulfobacteriota</taxon>
        <taxon>Desulfobacteria</taxon>
        <taxon>Desulfobacterales</taxon>
        <taxon>Desulfobacteraceae</taxon>
        <taxon>Desulfocicer</taxon>
    </lineage>
</organism>